<evidence type="ECO:0000256" key="3">
    <source>
        <dbReference type="ARBA" id="ARBA00022692"/>
    </source>
</evidence>
<dbReference type="InterPro" id="IPR007895">
    <property type="entry name" value="MASE1"/>
</dbReference>
<dbReference type="PROSITE" id="PS50887">
    <property type="entry name" value="GGDEF"/>
    <property type="match status" value="1"/>
</dbReference>
<dbReference type="PROSITE" id="PS50112">
    <property type="entry name" value="PAS"/>
    <property type="match status" value="1"/>
</dbReference>
<dbReference type="InterPro" id="IPR000160">
    <property type="entry name" value="GGDEF_dom"/>
</dbReference>
<dbReference type="SMART" id="SM00052">
    <property type="entry name" value="EAL"/>
    <property type="match status" value="1"/>
</dbReference>
<feature type="transmembrane region" description="Helical" evidence="6">
    <location>
        <begin position="151"/>
        <end position="173"/>
    </location>
</feature>
<dbReference type="CDD" id="cd00130">
    <property type="entry name" value="PAS"/>
    <property type="match status" value="1"/>
</dbReference>
<dbReference type="Pfam" id="PF00563">
    <property type="entry name" value="EAL"/>
    <property type="match status" value="1"/>
</dbReference>
<dbReference type="GO" id="GO:0005886">
    <property type="term" value="C:plasma membrane"/>
    <property type="evidence" value="ECO:0007669"/>
    <property type="project" value="UniProtKB-SubCell"/>
</dbReference>
<sequence length="856" mass="94457">MNLFRLHRWASFVQISALALLYLASARLGLHFFSPHPATLVWSPAGLALAALLIFGRRLWPGVLLGAFMLALTDGVPAMTAVGMAVGSTLEALLGAWLLERTGFDRGLNHSRDVWLLVLLGAGLSTWAGALVGIVSLAAGGLLQLPHLDALLAMAGWWMGDALSVLVFAPLLLAFSVRETGSTFRLRERGWEAALLLLLTEAGCLMVFFDWKPIDIDLHLNVFVLLPFLVWAAIRFQQRGVAILVVGVASFALWGLANAAASPGELNAVLVDYWLSMAILAPTGLFIAVAHGGRLRIESALRETEADYRELVESSQAVIWRATPEAGFTFVSREAEALLGYPLAQWTESPVFWEQHMHPDDRDWAINFRATEAEKLVGYETEYRMRAMDGRVVWLHENVKVVADDRGRPAQLVGIMLDITARKESEAQLRYLANHDALTGLANRTLLQERIDHALQLASRHGTGVAVMFIDLDRFKIVNDTLGHQAGDRLLQDAAKRLRSCLRDSDTIARQGGDEFVVLVEQWTEVQDLCDMAGKVLHQLCQPFTSLGQEFHVSASIGISVYPQDGSDANTLLKNADVAMYRAKEQGRNTFQFYAAESNIHSFERLALENSLRRALERKEFEVYYQPKVDAQTQRVVGAEALLRWKHPELGMVSPVQFIPMAEDTGLIISIGAWVLQEACCQARAWHNAGLPLISVAVNLSARQFRDADLPDTIANALAASGLTPSYLELEITESMIMQGSDQASQILQRFRDMGTHVSIDDFGTGYSSLSYLKHFPIDTLKIDRSFVQDLPQDADDAAITQAIIAMAHSLKLHVVAEGVENVEQYELLRAQGCDQIQGYLFSKPLPAEAFAALLA</sequence>
<gene>
    <name evidence="11" type="primary">gmr_185</name>
    <name evidence="11" type="ORF">GALL_385150</name>
</gene>
<reference evidence="11" key="1">
    <citation type="submission" date="2016-10" db="EMBL/GenBank/DDBJ databases">
        <title>Sequence of Gallionella enrichment culture.</title>
        <authorList>
            <person name="Poehlein A."/>
            <person name="Muehling M."/>
            <person name="Daniel R."/>
        </authorList>
    </citation>
    <scope>NUCLEOTIDE SEQUENCE</scope>
</reference>
<dbReference type="SMART" id="SM00086">
    <property type="entry name" value="PAC"/>
    <property type="match status" value="1"/>
</dbReference>
<evidence type="ECO:0000259" key="10">
    <source>
        <dbReference type="PROSITE" id="PS50887"/>
    </source>
</evidence>
<evidence type="ECO:0000259" key="9">
    <source>
        <dbReference type="PROSITE" id="PS50883"/>
    </source>
</evidence>
<dbReference type="GO" id="GO:0071111">
    <property type="term" value="F:cyclic-guanylate-specific phosphodiesterase activity"/>
    <property type="evidence" value="ECO:0007669"/>
    <property type="project" value="UniProtKB-EC"/>
</dbReference>
<dbReference type="CDD" id="cd01948">
    <property type="entry name" value="EAL"/>
    <property type="match status" value="1"/>
</dbReference>
<dbReference type="Pfam" id="PF00990">
    <property type="entry name" value="GGDEF"/>
    <property type="match status" value="1"/>
</dbReference>
<dbReference type="Gene3D" id="3.20.20.450">
    <property type="entry name" value="EAL domain"/>
    <property type="match status" value="1"/>
</dbReference>
<comment type="caution">
    <text evidence="11">The sequence shown here is derived from an EMBL/GenBank/DDBJ whole genome shotgun (WGS) entry which is preliminary data.</text>
</comment>
<dbReference type="Pfam" id="PF08447">
    <property type="entry name" value="PAS_3"/>
    <property type="match status" value="1"/>
</dbReference>
<dbReference type="SMART" id="SM00091">
    <property type="entry name" value="PAS"/>
    <property type="match status" value="1"/>
</dbReference>
<keyword evidence="2" id="KW-1003">Cell membrane</keyword>
<keyword evidence="11" id="KW-0378">Hydrolase</keyword>
<feature type="domain" description="PAS" evidence="7">
    <location>
        <begin position="304"/>
        <end position="363"/>
    </location>
</feature>
<dbReference type="InterPro" id="IPR000700">
    <property type="entry name" value="PAS-assoc_C"/>
</dbReference>
<dbReference type="PANTHER" id="PTHR44757">
    <property type="entry name" value="DIGUANYLATE CYCLASE DGCP"/>
    <property type="match status" value="1"/>
</dbReference>
<dbReference type="SMART" id="SM00267">
    <property type="entry name" value="GGDEF"/>
    <property type="match status" value="1"/>
</dbReference>
<feature type="transmembrane region" description="Helical" evidence="6">
    <location>
        <begin position="37"/>
        <end position="56"/>
    </location>
</feature>
<dbReference type="PROSITE" id="PS50113">
    <property type="entry name" value="PAC"/>
    <property type="match status" value="1"/>
</dbReference>
<dbReference type="FunFam" id="3.20.20.450:FF:000001">
    <property type="entry name" value="Cyclic di-GMP phosphodiesterase yahA"/>
    <property type="match status" value="1"/>
</dbReference>
<dbReference type="Pfam" id="PF05231">
    <property type="entry name" value="MASE1"/>
    <property type="match status" value="1"/>
</dbReference>
<keyword evidence="3 6" id="KW-0812">Transmembrane</keyword>
<dbReference type="FunFam" id="3.30.70.270:FF:000001">
    <property type="entry name" value="Diguanylate cyclase domain protein"/>
    <property type="match status" value="1"/>
</dbReference>
<dbReference type="InterPro" id="IPR035965">
    <property type="entry name" value="PAS-like_dom_sf"/>
</dbReference>
<dbReference type="NCBIfam" id="TIGR00229">
    <property type="entry name" value="sensory_box"/>
    <property type="match status" value="1"/>
</dbReference>
<accession>A0A1J5QV37</accession>
<feature type="transmembrane region" description="Helical" evidence="6">
    <location>
        <begin position="76"/>
        <end position="99"/>
    </location>
</feature>
<feature type="domain" description="PAC" evidence="8">
    <location>
        <begin position="379"/>
        <end position="431"/>
    </location>
</feature>
<dbReference type="InterPro" id="IPR035919">
    <property type="entry name" value="EAL_sf"/>
</dbReference>
<dbReference type="NCBIfam" id="TIGR00254">
    <property type="entry name" value="GGDEF"/>
    <property type="match status" value="1"/>
</dbReference>
<dbReference type="InterPro" id="IPR043128">
    <property type="entry name" value="Rev_trsase/Diguanyl_cyclase"/>
</dbReference>
<proteinExistence type="predicted"/>
<feature type="domain" description="GGDEF" evidence="10">
    <location>
        <begin position="463"/>
        <end position="596"/>
    </location>
</feature>
<dbReference type="EMBL" id="MLJW01001166">
    <property type="protein sequence ID" value="OIQ79741.1"/>
    <property type="molecule type" value="Genomic_DNA"/>
</dbReference>
<dbReference type="Gene3D" id="3.30.70.270">
    <property type="match status" value="1"/>
</dbReference>
<evidence type="ECO:0000256" key="2">
    <source>
        <dbReference type="ARBA" id="ARBA00022475"/>
    </source>
</evidence>
<dbReference type="CDD" id="cd01949">
    <property type="entry name" value="GGDEF"/>
    <property type="match status" value="1"/>
</dbReference>
<dbReference type="InterPro" id="IPR001610">
    <property type="entry name" value="PAC"/>
</dbReference>
<evidence type="ECO:0000313" key="11">
    <source>
        <dbReference type="EMBL" id="OIQ79741.1"/>
    </source>
</evidence>
<dbReference type="SUPFAM" id="SSF55785">
    <property type="entry name" value="PYP-like sensor domain (PAS domain)"/>
    <property type="match status" value="1"/>
</dbReference>
<dbReference type="InterPro" id="IPR000014">
    <property type="entry name" value="PAS"/>
</dbReference>
<comment type="subcellular location">
    <subcellularLocation>
        <location evidence="1">Cell membrane</location>
        <topology evidence="1">Multi-pass membrane protein</topology>
    </subcellularLocation>
</comment>
<protein>
    <submittedName>
        <fullName evidence="11">Cyclic di-GMP phosphodiesterase Gmr</fullName>
        <ecNumber evidence="11">3.1.4.52</ecNumber>
    </submittedName>
</protein>
<dbReference type="AlphaFoldDB" id="A0A1J5QV37"/>
<dbReference type="InterPro" id="IPR029787">
    <property type="entry name" value="Nucleotide_cyclase"/>
</dbReference>
<feature type="transmembrane region" description="Helical" evidence="6">
    <location>
        <begin position="273"/>
        <end position="292"/>
    </location>
</feature>
<dbReference type="Gene3D" id="3.30.450.20">
    <property type="entry name" value="PAS domain"/>
    <property type="match status" value="1"/>
</dbReference>
<dbReference type="PROSITE" id="PS50883">
    <property type="entry name" value="EAL"/>
    <property type="match status" value="1"/>
</dbReference>
<evidence type="ECO:0000256" key="5">
    <source>
        <dbReference type="ARBA" id="ARBA00023136"/>
    </source>
</evidence>
<dbReference type="InterPro" id="IPR052155">
    <property type="entry name" value="Biofilm_reg_signaling"/>
</dbReference>
<feature type="transmembrane region" description="Helical" evidence="6">
    <location>
        <begin position="241"/>
        <end position="261"/>
    </location>
</feature>
<dbReference type="InterPro" id="IPR013655">
    <property type="entry name" value="PAS_fold_3"/>
</dbReference>
<evidence type="ECO:0000256" key="1">
    <source>
        <dbReference type="ARBA" id="ARBA00004651"/>
    </source>
</evidence>
<evidence type="ECO:0000256" key="6">
    <source>
        <dbReference type="SAM" id="Phobius"/>
    </source>
</evidence>
<dbReference type="PANTHER" id="PTHR44757:SF2">
    <property type="entry name" value="BIOFILM ARCHITECTURE MAINTENANCE PROTEIN MBAA"/>
    <property type="match status" value="1"/>
</dbReference>
<dbReference type="EC" id="3.1.4.52" evidence="11"/>
<dbReference type="InterPro" id="IPR001633">
    <property type="entry name" value="EAL_dom"/>
</dbReference>
<organism evidence="11">
    <name type="scientific">mine drainage metagenome</name>
    <dbReference type="NCBI Taxonomy" id="410659"/>
    <lineage>
        <taxon>unclassified sequences</taxon>
        <taxon>metagenomes</taxon>
        <taxon>ecological metagenomes</taxon>
    </lineage>
</organism>
<feature type="domain" description="EAL" evidence="9">
    <location>
        <begin position="605"/>
        <end position="856"/>
    </location>
</feature>
<feature type="transmembrane region" description="Helical" evidence="6">
    <location>
        <begin position="193"/>
        <end position="212"/>
    </location>
</feature>
<keyword evidence="4 6" id="KW-1133">Transmembrane helix</keyword>
<name>A0A1J5QV37_9ZZZZ</name>
<keyword evidence="5 6" id="KW-0472">Membrane</keyword>
<dbReference type="SUPFAM" id="SSF141868">
    <property type="entry name" value="EAL domain-like"/>
    <property type="match status" value="1"/>
</dbReference>
<evidence type="ECO:0000259" key="8">
    <source>
        <dbReference type="PROSITE" id="PS50113"/>
    </source>
</evidence>
<evidence type="ECO:0000256" key="4">
    <source>
        <dbReference type="ARBA" id="ARBA00022989"/>
    </source>
</evidence>
<feature type="transmembrane region" description="Helical" evidence="6">
    <location>
        <begin position="6"/>
        <end position="25"/>
    </location>
</feature>
<dbReference type="SUPFAM" id="SSF55073">
    <property type="entry name" value="Nucleotide cyclase"/>
    <property type="match status" value="1"/>
</dbReference>
<feature type="transmembrane region" description="Helical" evidence="6">
    <location>
        <begin position="114"/>
        <end position="139"/>
    </location>
</feature>
<evidence type="ECO:0000259" key="7">
    <source>
        <dbReference type="PROSITE" id="PS50112"/>
    </source>
</evidence>